<keyword evidence="2 4" id="KW-0547">Nucleotide-binding</keyword>
<evidence type="ECO:0000256" key="3">
    <source>
        <dbReference type="ARBA" id="ARBA00023134"/>
    </source>
</evidence>
<dbReference type="SMART" id="SM00864">
    <property type="entry name" value="Tubulin"/>
    <property type="match status" value="1"/>
</dbReference>
<dbReference type="InterPro" id="IPR036525">
    <property type="entry name" value="Tubulin/FtsZ_GTPase_sf"/>
</dbReference>
<keyword evidence="3 4" id="KW-0342">GTP-binding</keyword>
<dbReference type="PRINTS" id="PR00423">
    <property type="entry name" value="CELLDVISFTSZ"/>
</dbReference>
<dbReference type="Pfam" id="PF00091">
    <property type="entry name" value="Tubulin"/>
    <property type="match status" value="1"/>
</dbReference>
<reference evidence="8 9" key="1">
    <citation type="submission" date="2019-08" db="EMBL/GenBank/DDBJ databases">
        <title>Microbe sample from Colwellia echini.</title>
        <authorList>
            <person name="Christiansen L."/>
            <person name="Pathiraja D."/>
            <person name="Schultz-Johansen M."/>
            <person name="Choi I.-G."/>
            <person name="Stougaard P."/>
        </authorList>
    </citation>
    <scope>NUCLEOTIDE SEQUENCE [LARGE SCALE GENOMIC DNA]</scope>
    <source>
        <strain evidence="8 9">A3</strain>
    </source>
</reference>
<organism evidence="8 9">
    <name type="scientific">Colwellia echini</name>
    <dbReference type="NCBI Taxonomy" id="1982103"/>
    <lineage>
        <taxon>Bacteria</taxon>
        <taxon>Pseudomonadati</taxon>
        <taxon>Pseudomonadota</taxon>
        <taxon>Gammaproteobacteria</taxon>
        <taxon>Alteromonadales</taxon>
        <taxon>Colwelliaceae</taxon>
        <taxon>Colwellia</taxon>
    </lineage>
</organism>
<dbReference type="GO" id="GO:0051301">
    <property type="term" value="P:cell division"/>
    <property type="evidence" value="ECO:0007669"/>
    <property type="project" value="UniProtKB-KW"/>
</dbReference>
<accession>A0ABY3N0D8</accession>
<feature type="binding site" evidence="4">
    <location>
        <begin position="108"/>
        <end position="110"/>
    </location>
    <ligand>
        <name>GTP</name>
        <dbReference type="ChEBI" id="CHEBI:37565"/>
    </ligand>
</feature>
<gene>
    <name evidence="4" type="primary">ftsZ</name>
    <name evidence="8" type="ORF">CWS31_003910</name>
</gene>
<keyword evidence="9" id="KW-1185">Reference proteome</keyword>
<evidence type="ECO:0000259" key="6">
    <source>
        <dbReference type="SMART" id="SM00864"/>
    </source>
</evidence>
<name>A0ABY3N0D8_9GAMM</name>
<dbReference type="Proteomes" id="UP000815846">
    <property type="component" value="Unassembled WGS sequence"/>
</dbReference>
<dbReference type="PROSITE" id="PS01135">
    <property type="entry name" value="FTSZ_2"/>
    <property type="match status" value="1"/>
</dbReference>
<keyword evidence="4" id="KW-0963">Cytoplasm</keyword>
<dbReference type="Pfam" id="PF12327">
    <property type="entry name" value="FtsZ_C"/>
    <property type="match status" value="1"/>
</dbReference>
<dbReference type="InterPro" id="IPR003008">
    <property type="entry name" value="Tubulin_FtsZ_GTPase"/>
</dbReference>
<dbReference type="InterPro" id="IPR045061">
    <property type="entry name" value="FtsZ/CetZ"/>
</dbReference>
<keyword evidence="4 5" id="KW-0132">Cell division</keyword>
<dbReference type="SUPFAM" id="SSF52490">
    <property type="entry name" value="Tubulin nucleotide-binding domain-like"/>
    <property type="match status" value="1"/>
</dbReference>
<dbReference type="EMBL" id="PJAI02000002">
    <property type="protein sequence ID" value="TYK66935.1"/>
    <property type="molecule type" value="Genomic_DNA"/>
</dbReference>
<dbReference type="SUPFAM" id="SSF55307">
    <property type="entry name" value="Tubulin C-terminal domain-like"/>
    <property type="match status" value="1"/>
</dbReference>
<protein>
    <recommendedName>
        <fullName evidence="4 5">Cell division protein FtsZ</fullName>
    </recommendedName>
</protein>
<dbReference type="PROSITE" id="PS51257">
    <property type="entry name" value="PROKAR_LIPOPROTEIN"/>
    <property type="match status" value="1"/>
</dbReference>
<dbReference type="InterPro" id="IPR008280">
    <property type="entry name" value="Tub_FtsZ_C"/>
</dbReference>
<sequence>MKELLHGNPELLITVVGIGGCGCNTVNMLHENNLSGQVNLIAVNTDLAALNSINVEKKILIGENLTNGYGAGADPDIGFQAAQESEELLRNAIMDSDIVIITAGFGGGTGTGASPLVAKICRELKINCLAIVTLPFESEGQKRLDYALQGIDDIKEPIHAYITLSNDLLLKGLGESVGLFSAFNQSNEVLKNLLIALVQMLNETGYVNVDKNDFSTILSYEGESILGVGKANSEEEAFDALDQALNNPLVSIANIDTAKGIIFQLFCKSEPKLSTYNGLIDHIRTKITNRSVLIVPGVTLDPNLTSEIEILIIGSGITSEKTVTKPIIDIEQTPLMPIPESEHSEGQTKLHENQHGVVANSYAPEHDYIDDELSFINQGESLTDIPAITRKLMAINRL</sequence>
<feature type="binding site" evidence="4">
    <location>
        <position position="139"/>
    </location>
    <ligand>
        <name>GTP</name>
        <dbReference type="ChEBI" id="CHEBI:37565"/>
    </ligand>
</feature>
<comment type="caution">
    <text evidence="4">Lacks conserved residue(s) required for the propagation of feature annotation.</text>
</comment>
<feature type="binding site" evidence="4">
    <location>
        <position position="143"/>
    </location>
    <ligand>
        <name>GTP</name>
        <dbReference type="ChEBI" id="CHEBI:37565"/>
    </ligand>
</feature>
<comment type="caution">
    <text evidence="8">The sequence shown here is derived from an EMBL/GenBank/DDBJ whole genome shotgun (WGS) entry which is preliminary data.</text>
</comment>
<feature type="binding site" evidence="4">
    <location>
        <position position="187"/>
    </location>
    <ligand>
        <name>GTP</name>
        <dbReference type="ChEBI" id="CHEBI:37565"/>
    </ligand>
</feature>
<dbReference type="InterPro" id="IPR020805">
    <property type="entry name" value="Cell_div_FtsZ_CS"/>
</dbReference>
<dbReference type="Gene3D" id="3.40.50.1440">
    <property type="entry name" value="Tubulin/FtsZ, GTPase domain"/>
    <property type="match status" value="1"/>
</dbReference>
<dbReference type="InterPro" id="IPR018316">
    <property type="entry name" value="Tubulin/FtsZ_2-layer-sand-dom"/>
</dbReference>
<dbReference type="InterPro" id="IPR024757">
    <property type="entry name" value="FtsZ_C"/>
</dbReference>
<dbReference type="RefSeq" id="WP_101344406.1">
    <property type="nucleotide sequence ID" value="NZ_PJAI02000002.1"/>
</dbReference>
<feature type="domain" description="Tubulin/FtsZ 2-layer sandwich" evidence="7">
    <location>
        <begin position="207"/>
        <end position="326"/>
    </location>
</feature>
<keyword evidence="4 5" id="KW-0131">Cell cycle</keyword>
<comment type="subcellular location">
    <subcellularLocation>
        <location evidence="4">Cytoplasm</location>
    </subcellularLocation>
    <text evidence="4">Assembles at midcell at the inner surface of the cytoplasmic membrane.</text>
</comment>
<dbReference type="InterPro" id="IPR000158">
    <property type="entry name" value="Cell_div_FtsZ"/>
</dbReference>
<dbReference type="PANTHER" id="PTHR30314">
    <property type="entry name" value="CELL DIVISION PROTEIN FTSZ-RELATED"/>
    <property type="match status" value="1"/>
</dbReference>
<evidence type="ECO:0000313" key="8">
    <source>
        <dbReference type="EMBL" id="TYK66935.1"/>
    </source>
</evidence>
<evidence type="ECO:0000259" key="7">
    <source>
        <dbReference type="SMART" id="SM00865"/>
    </source>
</evidence>
<keyword evidence="4 5" id="KW-0717">Septation</keyword>
<proteinExistence type="inferred from homology"/>
<evidence type="ECO:0000256" key="2">
    <source>
        <dbReference type="ARBA" id="ARBA00022741"/>
    </source>
</evidence>
<dbReference type="PANTHER" id="PTHR30314:SF3">
    <property type="entry name" value="MITOCHONDRIAL DIVISION PROTEIN FSZA"/>
    <property type="match status" value="1"/>
</dbReference>
<comment type="function">
    <text evidence="4 5">Essential cell division protein that forms a contractile ring structure (Z ring) at the future cell division site. The regulation of the ring assembly controls the timing and the location of cell division. One of the functions of the FtsZ ring is to recruit other cell division proteins to the septum to produce a new cell wall between the dividing cells. Binds GTP and shows GTPase activity.</text>
</comment>
<comment type="subunit">
    <text evidence="4">Homodimer. Polymerizes to form a dynamic ring structure in a strictly GTP-dependent manner. Interacts directly with several other division proteins.</text>
</comment>
<evidence type="ECO:0000313" key="9">
    <source>
        <dbReference type="Proteomes" id="UP000815846"/>
    </source>
</evidence>
<evidence type="ECO:0000256" key="4">
    <source>
        <dbReference type="HAMAP-Rule" id="MF_00909"/>
    </source>
</evidence>
<dbReference type="SMART" id="SM00865">
    <property type="entry name" value="Tubulin_C"/>
    <property type="match status" value="1"/>
</dbReference>
<dbReference type="HAMAP" id="MF_00909">
    <property type="entry name" value="FtsZ"/>
    <property type="match status" value="1"/>
</dbReference>
<evidence type="ECO:0000256" key="1">
    <source>
        <dbReference type="ARBA" id="ARBA00009690"/>
    </source>
</evidence>
<feature type="domain" description="Tubulin/FtsZ GTPase" evidence="6">
    <location>
        <begin position="12"/>
        <end position="205"/>
    </location>
</feature>
<evidence type="ECO:0000256" key="5">
    <source>
        <dbReference type="RuleBase" id="RU000631"/>
    </source>
</evidence>
<comment type="similarity">
    <text evidence="1 4 5">Belongs to the FtsZ family.</text>
</comment>
<dbReference type="CDD" id="cd02201">
    <property type="entry name" value="FtsZ_type1"/>
    <property type="match status" value="1"/>
</dbReference>